<dbReference type="PROSITE" id="PS50113">
    <property type="entry name" value="PAC"/>
    <property type="match status" value="5"/>
</dbReference>
<dbReference type="InterPro" id="IPR003594">
    <property type="entry name" value="HATPase_dom"/>
</dbReference>
<dbReference type="SMART" id="SM00086">
    <property type="entry name" value="PAC"/>
    <property type="match status" value="5"/>
</dbReference>
<dbReference type="Gene3D" id="3.30.565.10">
    <property type="entry name" value="Histidine kinase-like ATPase, C-terminal domain"/>
    <property type="match status" value="1"/>
</dbReference>
<accession>A0A0E3LMU0</accession>
<dbReference type="PANTHER" id="PTHR43065">
    <property type="entry name" value="SENSOR HISTIDINE KINASE"/>
    <property type="match status" value="1"/>
</dbReference>
<evidence type="ECO:0000256" key="10">
    <source>
        <dbReference type="SAM" id="Coils"/>
    </source>
</evidence>
<dbReference type="Gene3D" id="2.10.70.100">
    <property type="match status" value="2"/>
</dbReference>
<protein>
    <submittedName>
        <fullName evidence="14">Sensory transduction histidine kinase</fullName>
    </submittedName>
</protein>
<keyword evidence="8" id="KW-1133">Transmembrane helix</keyword>
<dbReference type="InterPro" id="IPR011495">
    <property type="entry name" value="Sig_transdc_His_kin_sub2_dim/P"/>
</dbReference>
<keyword evidence="14" id="KW-0418">Kinase</keyword>
<evidence type="ECO:0000256" key="5">
    <source>
        <dbReference type="ARBA" id="ARBA00022692"/>
    </source>
</evidence>
<feature type="domain" description="PAC" evidence="13">
    <location>
        <begin position="923"/>
        <end position="975"/>
    </location>
</feature>
<dbReference type="Pfam" id="PF07568">
    <property type="entry name" value="HisKA_2"/>
    <property type="match status" value="1"/>
</dbReference>
<dbReference type="GeneID" id="31597544"/>
<dbReference type="InterPro" id="IPR005467">
    <property type="entry name" value="His_kinase_dom"/>
</dbReference>
<proteinExistence type="predicted"/>
<dbReference type="GO" id="GO:0000166">
    <property type="term" value="F:nucleotide binding"/>
    <property type="evidence" value="ECO:0007669"/>
    <property type="project" value="UniProtKB-KW"/>
</dbReference>
<comment type="subcellular location">
    <subcellularLocation>
        <location evidence="1">Cell inner membrane</location>
        <topology evidence="1">Multi-pass membrane protein</topology>
    </subcellularLocation>
</comment>
<feature type="domain" description="PAC" evidence="13">
    <location>
        <begin position="517"/>
        <end position="569"/>
    </location>
</feature>
<dbReference type="PATRIC" id="fig|1434108.4.peg.724"/>
<dbReference type="Proteomes" id="UP000033033">
    <property type="component" value="Chromosome"/>
</dbReference>
<dbReference type="GO" id="GO:0005886">
    <property type="term" value="C:plasma membrane"/>
    <property type="evidence" value="ECO:0007669"/>
    <property type="project" value="UniProtKB-SubCell"/>
</dbReference>
<sequence>MKNEQSQAIDSNPVLSVAKDGVILYSNKAGEPLLRDWGIRVGEKLPLRLEIFVQRAISRKSIEKIEVTMGKKVYFIVFHLSPEQECVNIYGFDISDRKKLERKCPESETQEKEKLELSRIIDTKAVQSLMSDFYTLAHIPMALLDLEGNILVSVGWQDICIKFHRVSPEACKHCVESDINLTAGVVPGGYKLYKCKNNMWDVVTPVMVEGQHVGNIFSGQFFFDDEPLNYELFRSQARQYGFNEEEYLKKLKKVPRLSREAVDTSMAFFMTFANMISQLSYSNIKLSKSLAERDAVVDALRESEKREHARSEELTVLLDAVPVAVYIAHDPQVFQITGNRLSYEWLRIPAGTNFSKSAPEGEKPEMFKLLKDGVELQPEDMPSQLSATGIEINDCELDIVSAEGKIRHVLGNARPLLDEQGNIRGSISAFIDITERKKAEEAIKLSNLYNRSLIEASLDPMITIGLDGKIMDLNDATEQVTGYSRNNLIGTDFSDYFTEPEKARAGYQQVFKDSEVRDYPLEIRHKDGHITPVLYNASVYRNENDEVTGVFAAARDITELKRAEEALLESESRLRLAQVSAGAGIWDWNMSADKIEWSKDLFCLFGLDPKKSDASFDLWRSVIYPDDRLVAEKRIETAINNHISLTSEYRIVLPSGEVRWINALGNTTYDNNGKPQRMSGICIDITERKRVEEALRDSEERFRALVTASSEMVYRVNPDWSEMRYFYGRGFLANTESPSNTWIHEYVPPEDQQHVMAVINEAIRTKTTYELEHRVRLADGNLGWIFSRAVPMLDENGEIVEWFGAASDITKRKEAEVKLKKAHENLEKMVEERTAELEKAYNSLKESEKGLAEAQKMSHIGNWEWDMATSKVYWSEEMYRIFRRESQESAPPYNEFLNCIHPDDRDYVDAALAIKKAVKGQTNSIEYRIILANGEERIVHMQSEVIFDEKNNPLRAKGIIQDITERKEAEKALANVEIVRKKEIHHRIKNNLQVISSLLDLQADKFDNPRVIEAFRESQNRVISMALIHEELYKGEGTDALDFSTYIRELTENLFQTYSLKSKNIHLSMDLEENVFLNMDTGIPLGIVINELVSNSLKHAFLGKDRGEIQIKLHREKNSKYKKEKEANRANSFILVVSDNGVGIPENLDIKNVDSLGIQLITTLADQLDGEFELKRNNGTEFTMRFTVIDKR</sequence>
<dbReference type="SMART" id="SM00091">
    <property type="entry name" value="PAS"/>
    <property type="match status" value="3"/>
</dbReference>
<evidence type="ECO:0000259" key="13">
    <source>
        <dbReference type="PROSITE" id="PS50113"/>
    </source>
</evidence>
<keyword evidence="10" id="KW-0175">Coiled coil</keyword>
<evidence type="ECO:0000313" key="14">
    <source>
        <dbReference type="EMBL" id="AKB53606.1"/>
    </source>
</evidence>
<evidence type="ECO:0000256" key="8">
    <source>
        <dbReference type="ARBA" id="ARBA00022989"/>
    </source>
</evidence>
<dbReference type="InterPro" id="IPR013655">
    <property type="entry name" value="PAS_fold_3"/>
</dbReference>
<keyword evidence="4" id="KW-0808">Transferase</keyword>
<keyword evidence="15" id="KW-1185">Reference proteome</keyword>
<evidence type="ECO:0000313" key="15">
    <source>
        <dbReference type="Proteomes" id="UP000033033"/>
    </source>
</evidence>
<keyword evidence="3" id="KW-0997">Cell inner membrane</keyword>
<dbReference type="InterPro" id="IPR000014">
    <property type="entry name" value="PAS"/>
</dbReference>
<dbReference type="AlphaFoldDB" id="A0A0E3LMU0"/>
<evidence type="ECO:0000256" key="9">
    <source>
        <dbReference type="ARBA" id="ARBA00023136"/>
    </source>
</evidence>
<dbReference type="InterPro" id="IPR000700">
    <property type="entry name" value="PAS-assoc_C"/>
</dbReference>
<gene>
    <name evidence="14" type="ORF">MSBRM_0608</name>
</gene>
<dbReference type="EMBL" id="CP009528">
    <property type="protein sequence ID" value="AKB53606.1"/>
    <property type="molecule type" value="Genomic_DNA"/>
</dbReference>
<dbReference type="GO" id="GO:0016301">
    <property type="term" value="F:kinase activity"/>
    <property type="evidence" value="ECO:0007669"/>
    <property type="project" value="UniProtKB-KW"/>
</dbReference>
<dbReference type="STRING" id="1434108.MSBRM_0608"/>
<name>A0A0E3LMU0_METBA</name>
<dbReference type="InterPro" id="IPR035965">
    <property type="entry name" value="PAS-like_dom_sf"/>
</dbReference>
<evidence type="ECO:0000256" key="3">
    <source>
        <dbReference type="ARBA" id="ARBA00022519"/>
    </source>
</evidence>
<keyword evidence="2" id="KW-1003">Cell membrane</keyword>
<evidence type="ECO:0000256" key="6">
    <source>
        <dbReference type="ARBA" id="ARBA00022737"/>
    </source>
</evidence>
<evidence type="ECO:0000259" key="12">
    <source>
        <dbReference type="PROSITE" id="PS50112"/>
    </source>
</evidence>
<feature type="domain" description="PAS" evidence="12">
    <location>
        <begin position="446"/>
        <end position="501"/>
    </location>
</feature>
<dbReference type="NCBIfam" id="TIGR00229">
    <property type="entry name" value="sensory_box"/>
    <property type="match status" value="5"/>
</dbReference>
<dbReference type="FunFam" id="2.10.70.100:FF:000001">
    <property type="entry name" value="Sensory transduction histidine kinase"/>
    <property type="match status" value="1"/>
</dbReference>
<keyword evidence="9" id="KW-0472">Membrane</keyword>
<dbReference type="InterPro" id="IPR018771">
    <property type="entry name" value="PocR_dom"/>
</dbReference>
<dbReference type="Pfam" id="PF13426">
    <property type="entry name" value="PAS_9"/>
    <property type="match status" value="2"/>
</dbReference>
<dbReference type="PROSITE" id="PS50109">
    <property type="entry name" value="HIS_KIN"/>
    <property type="match status" value="1"/>
</dbReference>
<evidence type="ECO:0000259" key="11">
    <source>
        <dbReference type="PROSITE" id="PS50109"/>
    </source>
</evidence>
<dbReference type="SMART" id="SM00387">
    <property type="entry name" value="HATPase_c"/>
    <property type="match status" value="1"/>
</dbReference>
<dbReference type="CDD" id="cd00130">
    <property type="entry name" value="PAS"/>
    <property type="match status" value="4"/>
</dbReference>
<dbReference type="PROSITE" id="PS50112">
    <property type="entry name" value="PAS"/>
    <property type="match status" value="1"/>
</dbReference>
<dbReference type="RefSeq" id="WP_048154514.1">
    <property type="nucleotide sequence ID" value="NZ_CP009528.1"/>
</dbReference>
<feature type="domain" description="Histidine kinase" evidence="11">
    <location>
        <begin position="983"/>
        <end position="1190"/>
    </location>
</feature>
<keyword evidence="7" id="KW-0547">Nucleotide-binding</keyword>
<evidence type="ECO:0000256" key="1">
    <source>
        <dbReference type="ARBA" id="ARBA00004429"/>
    </source>
</evidence>
<dbReference type="InterPro" id="IPR036890">
    <property type="entry name" value="HATPase_C_sf"/>
</dbReference>
<keyword evidence="6" id="KW-0677">Repeat</keyword>
<evidence type="ECO:0000256" key="2">
    <source>
        <dbReference type="ARBA" id="ARBA00022475"/>
    </source>
</evidence>
<dbReference type="Pfam" id="PF08447">
    <property type="entry name" value="PAS_3"/>
    <property type="match status" value="3"/>
</dbReference>
<reference evidence="14 15" key="1">
    <citation type="submission" date="2014-07" db="EMBL/GenBank/DDBJ databases">
        <title>Methanogenic archaea and the global carbon cycle.</title>
        <authorList>
            <person name="Henriksen J.R."/>
            <person name="Luke J."/>
            <person name="Reinhart S."/>
            <person name="Benedict M.N."/>
            <person name="Youngblut N.D."/>
            <person name="Metcalf M.E."/>
            <person name="Whitaker R.J."/>
            <person name="Metcalf W.W."/>
        </authorList>
    </citation>
    <scope>NUCLEOTIDE SEQUENCE [LARGE SCALE GENOMIC DNA]</scope>
    <source>
        <strain evidence="14 15">MS</strain>
    </source>
</reference>
<dbReference type="PANTHER" id="PTHR43065:SF23">
    <property type="entry name" value="SENSOR HISTIDINE KINASE PDTAS"/>
    <property type="match status" value="1"/>
</dbReference>
<dbReference type="InterPro" id="IPR001610">
    <property type="entry name" value="PAC"/>
</dbReference>
<feature type="domain" description="PAC" evidence="13">
    <location>
        <begin position="645"/>
        <end position="697"/>
    </location>
</feature>
<feature type="domain" description="PAC" evidence="13">
    <location>
        <begin position="769"/>
        <end position="821"/>
    </location>
</feature>
<dbReference type="Pfam" id="PF10114">
    <property type="entry name" value="PocR"/>
    <property type="match status" value="1"/>
</dbReference>
<keyword evidence="5" id="KW-0812">Transmembrane</keyword>
<feature type="coiled-coil region" evidence="10">
    <location>
        <begin position="812"/>
        <end position="857"/>
    </location>
</feature>
<dbReference type="Gene3D" id="3.30.450.20">
    <property type="entry name" value="PAS domain"/>
    <property type="match status" value="5"/>
</dbReference>
<evidence type="ECO:0000256" key="7">
    <source>
        <dbReference type="ARBA" id="ARBA00022741"/>
    </source>
</evidence>
<feature type="domain" description="PAC" evidence="13">
    <location>
        <begin position="393"/>
        <end position="445"/>
    </location>
</feature>
<dbReference type="Pfam" id="PF02518">
    <property type="entry name" value="HATPase_c"/>
    <property type="match status" value="1"/>
</dbReference>
<dbReference type="KEGG" id="mby:MSBRM_0608"/>
<dbReference type="SUPFAM" id="SSF55874">
    <property type="entry name" value="ATPase domain of HSP90 chaperone/DNA topoisomerase II/histidine kinase"/>
    <property type="match status" value="1"/>
</dbReference>
<evidence type="ECO:0000256" key="4">
    <source>
        <dbReference type="ARBA" id="ARBA00022679"/>
    </source>
</evidence>
<dbReference type="HOGENOM" id="CLU_000445_114_57_2"/>
<organism evidence="14 15">
    <name type="scientific">Methanosarcina barkeri MS</name>
    <dbReference type="NCBI Taxonomy" id="1434108"/>
    <lineage>
        <taxon>Archaea</taxon>
        <taxon>Methanobacteriati</taxon>
        <taxon>Methanobacteriota</taxon>
        <taxon>Stenosarchaea group</taxon>
        <taxon>Methanomicrobia</taxon>
        <taxon>Methanosarcinales</taxon>
        <taxon>Methanosarcinaceae</taxon>
        <taxon>Methanosarcina</taxon>
    </lineage>
</organism>
<dbReference type="SUPFAM" id="SSF55785">
    <property type="entry name" value="PYP-like sensor domain (PAS domain)"/>
    <property type="match status" value="5"/>
</dbReference>